<keyword evidence="13" id="KW-1185">Reference proteome</keyword>
<evidence type="ECO:0000256" key="9">
    <source>
        <dbReference type="ARBA" id="ARBA00023303"/>
    </source>
</evidence>
<comment type="subcellular location">
    <subcellularLocation>
        <location evidence="1">Membrane</location>
        <topology evidence="1">Multi-pass membrane protein</topology>
    </subcellularLocation>
</comment>
<dbReference type="OMA" id="ARTWLVI"/>
<evidence type="ECO:0000313" key="13">
    <source>
        <dbReference type="Proteomes" id="UP000824469"/>
    </source>
</evidence>
<evidence type="ECO:0000256" key="8">
    <source>
        <dbReference type="ARBA" id="ARBA00023136"/>
    </source>
</evidence>
<proteinExistence type="predicted"/>
<keyword evidence="9" id="KW-0407">Ion channel</keyword>
<feature type="transmembrane region" description="Helical" evidence="10">
    <location>
        <begin position="6"/>
        <end position="24"/>
    </location>
</feature>
<evidence type="ECO:0000256" key="7">
    <source>
        <dbReference type="ARBA" id="ARBA00022989"/>
    </source>
</evidence>
<keyword evidence="8 10" id="KW-0472">Membrane</keyword>
<protein>
    <recommendedName>
        <fullName evidence="11">Ion transport domain-containing protein</fullName>
    </recommendedName>
</protein>
<comment type="caution">
    <text evidence="12">The sequence shown here is derived from an EMBL/GenBank/DDBJ whole genome shotgun (WGS) entry which is preliminary data.</text>
</comment>
<dbReference type="Pfam" id="PF00520">
    <property type="entry name" value="Ion_trans"/>
    <property type="match status" value="1"/>
</dbReference>
<dbReference type="EMBL" id="JAHRHJ020000001">
    <property type="protein sequence ID" value="KAH9329908.1"/>
    <property type="molecule type" value="Genomic_DNA"/>
</dbReference>
<keyword evidence="5" id="KW-0813">Transport</keyword>
<keyword evidence="4" id="KW-0631">Potassium channel</keyword>
<keyword evidence="5" id="KW-0406">Ion transport</keyword>
<dbReference type="InterPro" id="IPR005821">
    <property type="entry name" value="Ion_trans_dom"/>
</dbReference>
<dbReference type="GO" id="GO:0005249">
    <property type="term" value="F:voltage-gated potassium channel activity"/>
    <property type="evidence" value="ECO:0007669"/>
    <property type="project" value="InterPro"/>
</dbReference>
<name>A0AA38GX76_TAXCH</name>
<dbReference type="Gene3D" id="1.10.287.70">
    <property type="match status" value="1"/>
</dbReference>
<evidence type="ECO:0000256" key="6">
    <source>
        <dbReference type="ARBA" id="ARBA00022958"/>
    </source>
</evidence>
<gene>
    <name evidence="12" type="ORF">KI387_002016</name>
</gene>
<evidence type="ECO:0000256" key="3">
    <source>
        <dbReference type="ARBA" id="ARBA00022692"/>
    </source>
</evidence>
<feature type="non-terminal residue" evidence="12">
    <location>
        <position position="1"/>
    </location>
</feature>
<evidence type="ECO:0000256" key="4">
    <source>
        <dbReference type="ARBA" id="ARBA00022826"/>
    </source>
</evidence>
<dbReference type="PANTHER" id="PTHR45743">
    <property type="entry name" value="POTASSIUM CHANNEL AKT1"/>
    <property type="match status" value="1"/>
</dbReference>
<dbReference type="PANTHER" id="PTHR45743:SF2">
    <property type="entry name" value="POTASSIUM CHANNEL AKT1"/>
    <property type="match status" value="1"/>
</dbReference>
<evidence type="ECO:0000256" key="1">
    <source>
        <dbReference type="ARBA" id="ARBA00004141"/>
    </source>
</evidence>
<feature type="domain" description="Ion transport" evidence="11">
    <location>
        <begin position="2"/>
        <end position="123"/>
    </location>
</feature>
<dbReference type="AlphaFoldDB" id="A0AA38GX76"/>
<evidence type="ECO:0000259" key="11">
    <source>
        <dbReference type="Pfam" id="PF00520"/>
    </source>
</evidence>
<sequence>AWELFLILLVIYSAWVSPFEFGFIKNSSGWLFGVDNIVNGFFAVDILMTFFLAYLDKKSYLLVDSPKYIAIRYFSTWLVFDISSTVPFEVVAFIFTGKLGKGLGYGLLNMLRLWRLRRVSSLFCK</sequence>
<evidence type="ECO:0000256" key="5">
    <source>
        <dbReference type="ARBA" id="ARBA00022882"/>
    </source>
</evidence>
<reference evidence="12 13" key="1">
    <citation type="journal article" date="2021" name="Nat. Plants">
        <title>The Taxus genome provides insights into paclitaxel biosynthesis.</title>
        <authorList>
            <person name="Xiong X."/>
            <person name="Gou J."/>
            <person name="Liao Q."/>
            <person name="Li Y."/>
            <person name="Zhou Q."/>
            <person name="Bi G."/>
            <person name="Li C."/>
            <person name="Du R."/>
            <person name="Wang X."/>
            <person name="Sun T."/>
            <person name="Guo L."/>
            <person name="Liang H."/>
            <person name="Lu P."/>
            <person name="Wu Y."/>
            <person name="Zhang Z."/>
            <person name="Ro D.K."/>
            <person name="Shang Y."/>
            <person name="Huang S."/>
            <person name="Yan J."/>
        </authorList>
    </citation>
    <scope>NUCLEOTIDE SEQUENCE [LARGE SCALE GENOMIC DNA]</scope>
    <source>
        <strain evidence="12">Ta-2019</strain>
    </source>
</reference>
<feature type="transmembrane region" description="Helical" evidence="10">
    <location>
        <begin position="36"/>
        <end position="54"/>
    </location>
</feature>
<accession>A0AA38GX76</accession>
<feature type="non-terminal residue" evidence="12">
    <location>
        <position position="125"/>
    </location>
</feature>
<evidence type="ECO:0000313" key="12">
    <source>
        <dbReference type="EMBL" id="KAH9329908.1"/>
    </source>
</evidence>
<evidence type="ECO:0000256" key="10">
    <source>
        <dbReference type="SAM" id="Phobius"/>
    </source>
</evidence>
<keyword evidence="5" id="KW-0851">Voltage-gated channel</keyword>
<dbReference type="InterPro" id="IPR045319">
    <property type="entry name" value="KAT/AKT"/>
</dbReference>
<dbReference type="Proteomes" id="UP000824469">
    <property type="component" value="Unassembled WGS sequence"/>
</dbReference>
<keyword evidence="2" id="KW-0633">Potassium transport</keyword>
<dbReference type="SUPFAM" id="SSF81324">
    <property type="entry name" value="Voltage-gated potassium channels"/>
    <property type="match status" value="1"/>
</dbReference>
<organism evidence="12 13">
    <name type="scientific">Taxus chinensis</name>
    <name type="common">Chinese yew</name>
    <name type="synonym">Taxus wallichiana var. chinensis</name>
    <dbReference type="NCBI Taxonomy" id="29808"/>
    <lineage>
        <taxon>Eukaryota</taxon>
        <taxon>Viridiplantae</taxon>
        <taxon>Streptophyta</taxon>
        <taxon>Embryophyta</taxon>
        <taxon>Tracheophyta</taxon>
        <taxon>Spermatophyta</taxon>
        <taxon>Pinopsida</taxon>
        <taxon>Pinidae</taxon>
        <taxon>Conifers II</taxon>
        <taxon>Cupressales</taxon>
        <taxon>Taxaceae</taxon>
        <taxon>Taxus</taxon>
    </lineage>
</organism>
<evidence type="ECO:0000256" key="2">
    <source>
        <dbReference type="ARBA" id="ARBA00022538"/>
    </source>
</evidence>
<keyword evidence="3 10" id="KW-0812">Transmembrane</keyword>
<keyword evidence="6" id="KW-0630">Potassium</keyword>
<dbReference type="GO" id="GO:0034702">
    <property type="term" value="C:monoatomic ion channel complex"/>
    <property type="evidence" value="ECO:0007669"/>
    <property type="project" value="UniProtKB-KW"/>
</dbReference>
<keyword evidence="7 10" id="KW-1133">Transmembrane helix</keyword>